<protein>
    <recommendedName>
        <fullName evidence="6">Transposase</fullName>
    </recommendedName>
</protein>
<sequence>MKEWLSVTEIAALALPGLPSTDRGIRKYAKQNQWAAKERSDLGGGREYHVSALPAAAREELRRRALASERRAEVIATPAPAAPAKRDADLKSWQRDAMLARVRLVHEVEALARIGGLMAAYKSLAEAAADGALSPALMQAVTAANARKGLARALSAGTLRRWRDAYEAAGRNPLVLAPKPAANEQVMPPEWLSRFLDFYAIPSKPSVAESYETMQRLEPGVTLPALRTVHAAIAALPAVERARRRMGPRALRQMKAFVRRTTDELWPTAVYVTDGHTFDAQVAHPLTGKQFRPEITGTIDVVTRRLTGWSVALAEATWGTIGALRHAFTTSGVPDIWYVDNGKGFNNAILDGLLARFDVTQTNRLPYRAQAGGVIERAHQSIWIRAARRLATYVGVDMDTEARQRNDRAIEADIKETGGSPRLMPWPDFVAWCAATADAYNDRPHSSLPKIIDPATGKRRHESPNEAWSRWLAAGWIPDTLEGEDVDQMFRPQIQRNVRRCEIDLFTNKYFSFDLEPWHGEDVLVGYDIHDASKVWVYTLEGRLICEAAWGGNEVSFKPRSVVDRAHDQRHKNQVGRKQRALDEAEGANRPALEIVAETAMPMAPIEPREVAPLVLVEAVPEAAPVRAAAPVRPAFGTDFEMAAWLLAHPEQITGTDADYLLEQVRRRTVQQRLEAGGIDPAHLKSVLLGAATSHQGQVG</sequence>
<gene>
    <name evidence="4" type="ORF">DKG75_02105</name>
</gene>
<dbReference type="OrthoDB" id="5287589at2"/>
<name>A0A317EDU5_9PROT</name>
<feature type="domain" description="Integrase catalytic" evidence="2">
    <location>
        <begin position="263"/>
        <end position="382"/>
    </location>
</feature>
<feature type="region of interest" description="Disordered" evidence="1">
    <location>
        <begin position="566"/>
        <end position="585"/>
    </location>
</feature>
<evidence type="ECO:0000259" key="3">
    <source>
        <dbReference type="PROSITE" id="PS51702"/>
    </source>
</evidence>
<dbReference type="SUPFAM" id="SSF50610">
    <property type="entry name" value="mu transposase, C-terminal domain"/>
    <property type="match status" value="1"/>
</dbReference>
<dbReference type="Gene3D" id="2.30.30.130">
    <property type="entry name" value="Transposase, Mu, C-terminal"/>
    <property type="match status" value="1"/>
</dbReference>
<dbReference type="Proteomes" id="UP000246077">
    <property type="component" value="Unassembled WGS sequence"/>
</dbReference>
<dbReference type="InterPro" id="IPR036388">
    <property type="entry name" value="WH-like_DNA-bd_sf"/>
</dbReference>
<dbReference type="SUPFAM" id="SSF46955">
    <property type="entry name" value="Putative DNA-binding domain"/>
    <property type="match status" value="1"/>
</dbReference>
<feature type="compositionally biased region" description="Basic residues" evidence="1">
    <location>
        <begin position="568"/>
        <end position="579"/>
    </location>
</feature>
<dbReference type="Pfam" id="PF09039">
    <property type="entry name" value="HTH_Tnp_Mu_2"/>
    <property type="match status" value="1"/>
</dbReference>
<dbReference type="GO" id="GO:0003677">
    <property type="term" value="F:DNA binding"/>
    <property type="evidence" value="ECO:0007669"/>
    <property type="project" value="InterPro"/>
</dbReference>
<accession>A0A317EDU5</accession>
<evidence type="ECO:0008006" key="6">
    <source>
        <dbReference type="Google" id="ProtNLM"/>
    </source>
</evidence>
<reference evidence="5" key="1">
    <citation type="submission" date="2018-05" db="EMBL/GenBank/DDBJ databases">
        <title>Zavarzinia sp. HR-AS.</title>
        <authorList>
            <person name="Lee Y."/>
            <person name="Jeon C.O."/>
        </authorList>
    </citation>
    <scope>NUCLEOTIDE SEQUENCE [LARGE SCALE GENOMIC DNA]</scope>
    <source>
        <strain evidence="5">DSM 1231</strain>
    </source>
</reference>
<dbReference type="InterPro" id="IPR012337">
    <property type="entry name" value="RNaseH-like_sf"/>
</dbReference>
<dbReference type="Gene3D" id="1.10.10.10">
    <property type="entry name" value="Winged helix-like DNA-binding domain superfamily/Winged helix DNA-binding domain"/>
    <property type="match status" value="1"/>
</dbReference>
<dbReference type="InterPro" id="IPR003314">
    <property type="entry name" value="Mu-type_HTH"/>
</dbReference>
<dbReference type="InterPro" id="IPR036397">
    <property type="entry name" value="RNaseH_sf"/>
</dbReference>
<organism evidence="4 5">
    <name type="scientific">Zavarzinia compransoris</name>
    <dbReference type="NCBI Taxonomy" id="1264899"/>
    <lineage>
        <taxon>Bacteria</taxon>
        <taxon>Pseudomonadati</taxon>
        <taxon>Pseudomonadota</taxon>
        <taxon>Alphaproteobacteria</taxon>
        <taxon>Rhodospirillales</taxon>
        <taxon>Zavarziniaceae</taxon>
        <taxon>Zavarzinia</taxon>
    </lineage>
</organism>
<dbReference type="RefSeq" id="WP_109919418.1">
    <property type="nucleotide sequence ID" value="NZ_QGLF01000001.1"/>
</dbReference>
<keyword evidence="5" id="KW-1185">Reference proteome</keyword>
<dbReference type="InterPro" id="IPR009004">
    <property type="entry name" value="Transposase_Mu_C"/>
</dbReference>
<evidence type="ECO:0000313" key="5">
    <source>
        <dbReference type="Proteomes" id="UP000246077"/>
    </source>
</evidence>
<dbReference type="AlphaFoldDB" id="A0A317EDU5"/>
<dbReference type="SUPFAM" id="SSF53098">
    <property type="entry name" value="Ribonuclease H-like"/>
    <property type="match status" value="1"/>
</dbReference>
<dbReference type="InterPro" id="IPR009061">
    <property type="entry name" value="DNA-bd_dom_put_sf"/>
</dbReference>
<comment type="caution">
    <text evidence="4">The sequence shown here is derived from an EMBL/GenBank/DDBJ whole genome shotgun (WGS) entry which is preliminary data.</text>
</comment>
<dbReference type="GO" id="GO:0015074">
    <property type="term" value="P:DNA integration"/>
    <property type="evidence" value="ECO:0007669"/>
    <property type="project" value="InterPro"/>
</dbReference>
<dbReference type="Pfam" id="PF09299">
    <property type="entry name" value="Mu-transpos_C"/>
    <property type="match status" value="1"/>
</dbReference>
<dbReference type="Gene3D" id="3.30.420.10">
    <property type="entry name" value="Ribonuclease H-like superfamily/Ribonuclease H"/>
    <property type="match status" value="1"/>
</dbReference>
<evidence type="ECO:0000256" key="1">
    <source>
        <dbReference type="SAM" id="MobiDB-lite"/>
    </source>
</evidence>
<proteinExistence type="predicted"/>
<dbReference type="Pfam" id="PF02316">
    <property type="entry name" value="HTH_Tnp_Mu_1"/>
    <property type="match status" value="1"/>
</dbReference>
<evidence type="ECO:0000259" key="2">
    <source>
        <dbReference type="PROSITE" id="PS50994"/>
    </source>
</evidence>
<dbReference type="PROSITE" id="PS50994">
    <property type="entry name" value="INTEGRASE"/>
    <property type="match status" value="1"/>
</dbReference>
<dbReference type="InterPro" id="IPR001584">
    <property type="entry name" value="Integrase_cat-core"/>
</dbReference>
<dbReference type="EMBL" id="QGLF01000001">
    <property type="protein sequence ID" value="PWR23385.1"/>
    <property type="molecule type" value="Genomic_DNA"/>
</dbReference>
<dbReference type="InterPro" id="IPR015378">
    <property type="entry name" value="Transposase-like_Mu_C"/>
</dbReference>
<dbReference type="PROSITE" id="PS51702">
    <property type="entry name" value="HTH_MU"/>
    <property type="match status" value="1"/>
</dbReference>
<evidence type="ECO:0000313" key="4">
    <source>
        <dbReference type="EMBL" id="PWR23385.1"/>
    </source>
</evidence>
<dbReference type="InterPro" id="IPR015126">
    <property type="entry name" value="Mu_I-gamma"/>
</dbReference>
<feature type="domain" description="HTH Mu-type" evidence="3">
    <location>
        <begin position="3"/>
        <end position="69"/>
    </location>
</feature>